<organism evidence="3 4">
    <name type="scientific">Mycolicibacterium hippocampi</name>
    <dbReference type="NCBI Taxonomy" id="659824"/>
    <lineage>
        <taxon>Bacteria</taxon>
        <taxon>Bacillati</taxon>
        <taxon>Actinomycetota</taxon>
        <taxon>Actinomycetes</taxon>
        <taxon>Mycobacteriales</taxon>
        <taxon>Mycobacteriaceae</taxon>
        <taxon>Mycolicibacterium</taxon>
    </lineage>
</organism>
<dbReference type="RefSeq" id="WP_163890840.1">
    <property type="nucleotide sequence ID" value="NZ_BLLB01000002.1"/>
</dbReference>
<dbReference type="EMBL" id="BLLB01000002">
    <property type="protein sequence ID" value="GFH03292.1"/>
    <property type="molecule type" value="Genomic_DNA"/>
</dbReference>
<gene>
    <name evidence="3" type="ORF">MHIP_37750</name>
</gene>
<evidence type="ECO:0000259" key="2">
    <source>
        <dbReference type="Pfam" id="PF23717"/>
    </source>
</evidence>
<feature type="compositionally biased region" description="Low complexity" evidence="1">
    <location>
        <begin position="278"/>
        <end position="292"/>
    </location>
</feature>
<feature type="region of interest" description="Disordered" evidence="1">
    <location>
        <begin position="166"/>
        <end position="239"/>
    </location>
</feature>
<dbReference type="Proteomes" id="UP000465304">
    <property type="component" value="Unassembled WGS sequence"/>
</dbReference>
<evidence type="ECO:0000313" key="3">
    <source>
        <dbReference type="EMBL" id="GFH03292.1"/>
    </source>
</evidence>
<feature type="compositionally biased region" description="Pro residues" evidence="1">
    <location>
        <begin position="293"/>
        <end position="303"/>
    </location>
</feature>
<dbReference type="AlphaFoldDB" id="A0A7I9ZQH7"/>
<sequence>MRLVLGVSLTASSAVWVLVDTVNGKILAEEVVNLDSVDEIARATARSVQAFDMQTEHDVEGVRMTWSDDARQHGIRLRTKLRLFGFEIVESVSEDAAREGRNKTARHLAPHLALAYGAARADLHGDDGRGVLRRLAGRVPIRVAAAVCAVALVGVGLSAFVTMSPSDPPVSTAAEATPPQPELPVQPIRPAPPAPAAAPQAAAPQDIAPQAVSPTEVPEPSATPEPVAAWQPATTEAQPEVAVAAQDTAEALTDPTVPAAAAAVQATTPTAVGVPHLPGARPVVGPAQAQPAPAAPRPAPVAPKPVNNLAPPPPPLPPVLSSLFDALP</sequence>
<reference evidence="3 4" key="1">
    <citation type="journal article" date="2019" name="Emerg. Microbes Infect.">
        <title>Comprehensive subspecies identification of 175 nontuberculous mycobacteria species based on 7547 genomic profiles.</title>
        <authorList>
            <person name="Matsumoto Y."/>
            <person name="Kinjo T."/>
            <person name="Motooka D."/>
            <person name="Nabeya D."/>
            <person name="Jung N."/>
            <person name="Uechi K."/>
            <person name="Horii T."/>
            <person name="Iida T."/>
            <person name="Fujita J."/>
            <person name="Nakamura S."/>
        </authorList>
    </citation>
    <scope>NUCLEOTIDE SEQUENCE [LARGE SCALE GENOMIC DNA]</scope>
    <source>
        <strain evidence="3 4">JCM 30996</strain>
    </source>
</reference>
<name>A0A7I9ZQH7_9MYCO</name>
<proteinExistence type="predicted"/>
<feature type="compositionally biased region" description="Low complexity" evidence="1">
    <location>
        <begin position="197"/>
        <end position="211"/>
    </location>
</feature>
<protein>
    <recommendedName>
        <fullName evidence="2">DUF7159 domain-containing protein</fullName>
    </recommendedName>
</protein>
<keyword evidence="4" id="KW-1185">Reference proteome</keyword>
<feature type="compositionally biased region" description="Pro residues" evidence="1">
    <location>
        <begin position="178"/>
        <end position="196"/>
    </location>
</feature>
<dbReference type="InterPro" id="IPR055583">
    <property type="entry name" value="DUF7159"/>
</dbReference>
<dbReference type="Pfam" id="PF23717">
    <property type="entry name" value="DUF7159"/>
    <property type="match status" value="1"/>
</dbReference>
<feature type="domain" description="DUF7159" evidence="2">
    <location>
        <begin position="3"/>
        <end position="98"/>
    </location>
</feature>
<evidence type="ECO:0000313" key="4">
    <source>
        <dbReference type="Proteomes" id="UP000465304"/>
    </source>
</evidence>
<feature type="region of interest" description="Disordered" evidence="1">
    <location>
        <begin position="278"/>
        <end position="328"/>
    </location>
</feature>
<evidence type="ECO:0000256" key="1">
    <source>
        <dbReference type="SAM" id="MobiDB-lite"/>
    </source>
</evidence>
<accession>A0A7I9ZQH7</accession>
<comment type="caution">
    <text evidence="3">The sequence shown here is derived from an EMBL/GenBank/DDBJ whole genome shotgun (WGS) entry which is preliminary data.</text>
</comment>